<dbReference type="Gene3D" id="3.60.150.10">
    <property type="entry name" value="Chorismate synthase AroC"/>
    <property type="match status" value="2"/>
</dbReference>
<evidence type="ECO:0000256" key="9">
    <source>
        <dbReference type="ARBA" id="ARBA00023141"/>
    </source>
</evidence>
<feature type="region of interest" description="Disordered" evidence="11">
    <location>
        <begin position="48"/>
        <end position="154"/>
    </location>
</feature>
<evidence type="ECO:0000256" key="8">
    <source>
        <dbReference type="ARBA" id="ARBA00022857"/>
    </source>
</evidence>
<comment type="pathway">
    <text evidence="1">Metabolic intermediate biosynthesis; chorismate biosynthesis; chorismate from D-erythrose 4-phosphate and phosphoenolpyruvate: step 7/7.</text>
</comment>
<dbReference type="PANTHER" id="PTHR21085">
    <property type="entry name" value="CHORISMATE SYNTHASE"/>
    <property type="match status" value="1"/>
</dbReference>
<keyword evidence="7" id="KW-0274">FAD</keyword>
<reference evidence="12 13" key="1">
    <citation type="submission" date="2023-07" db="EMBL/GenBank/DDBJ databases">
        <title>Comparative genomics of wheat-associated soil bacteria to identify genetic determinants of phenazine resistance.</title>
        <authorList>
            <person name="Mouncey N."/>
        </authorList>
    </citation>
    <scope>NUCLEOTIDE SEQUENCE [LARGE SCALE GENOMIC DNA]</scope>
    <source>
        <strain evidence="12 13">W2I16</strain>
    </source>
</reference>
<evidence type="ECO:0000256" key="1">
    <source>
        <dbReference type="ARBA" id="ARBA00005044"/>
    </source>
</evidence>
<feature type="region of interest" description="Disordered" evidence="11">
    <location>
        <begin position="180"/>
        <end position="202"/>
    </location>
</feature>
<name>A0ABU0RH15_9ACTN</name>
<keyword evidence="9" id="KW-0057">Aromatic amino acid biosynthesis</keyword>
<gene>
    <name evidence="12" type="ORF">QFZ49_001193</name>
</gene>
<evidence type="ECO:0000256" key="7">
    <source>
        <dbReference type="ARBA" id="ARBA00022827"/>
    </source>
</evidence>
<evidence type="ECO:0000256" key="4">
    <source>
        <dbReference type="ARBA" id="ARBA00022605"/>
    </source>
</evidence>
<keyword evidence="10" id="KW-0456">Lyase</keyword>
<keyword evidence="8" id="KW-0521">NADP</keyword>
<keyword evidence="4" id="KW-0028">Amino-acid biosynthesis</keyword>
<evidence type="ECO:0000256" key="3">
    <source>
        <dbReference type="ARBA" id="ARBA00013036"/>
    </source>
</evidence>
<evidence type="ECO:0000256" key="2">
    <source>
        <dbReference type="ARBA" id="ARBA00008014"/>
    </source>
</evidence>
<keyword evidence="13" id="KW-1185">Reference proteome</keyword>
<organism evidence="12 13">
    <name type="scientific">Streptomyces turgidiscabies</name>
    <dbReference type="NCBI Taxonomy" id="85558"/>
    <lineage>
        <taxon>Bacteria</taxon>
        <taxon>Bacillati</taxon>
        <taxon>Actinomycetota</taxon>
        <taxon>Actinomycetes</taxon>
        <taxon>Kitasatosporales</taxon>
        <taxon>Streptomycetaceae</taxon>
        <taxon>Streptomyces</taxon>
    </lineage>
</organism>
<keyword evidence="5" id="KW-0285">Flavoprotein</keyword>
<keyword evidence="6" id="KW-0288">FMN</keyword>
<comment type="caution">
    <text evidence="12">The sequence shown here is derived from an EMBL/GenBank/DDBJ whole genome shotgun (WGS) entry which is preliminary data.</text>
</comment>
<dbReference type="EMBL" id="JAUSZS010000002">
    <property type="protein sequence ID" value="MDQ0931286.1"/>
    <property type="molecule type" value="Genomic_DNA"/>
</dbReference>
<protein>
    <recommendedName>
        <fullName evidence="3">chorismate synthase</fullName>
        <ecNumber evidence="3">4.2.3.5</ecNumber>
    </recommendedName>
</protein>
<sequence length="202" mass="20608">MGLGSRVHGDSGPDARPAAALIGIQTIEGVEVGEVGEVGEVDDGFDLARVPGSKARDEILATDEASGAASRRSGGTEGGLSTGEPLRVRAAMKQIATAPGSRTIDSPAGKGAAVLPIGAPRGPSPWSPTSGPADRRRSHRRGQATQPHHQRSDACAVPAAGVLDEALAVLVLAGAVVERFGGDSVPETRRNMESYPDNPAIR</sequence>
<evidence type="ECO:0000313" key="12">
    <source>
        <dbReference type="EMBL" id="MDQ0931286.1"/>
    </source>
</evidence>
<evidence type="ECO:0000256" key="5">
    <source>
        <dbReference type="ARBA" id="ARBA00022630"/>
    </source>
</evidence>
<dbReference type="SUPFAM" id="SSF103263">
    <property type="entry name" value="Chorismate synthase, AroC"/>
    <property type="match status" value="2"/>
</dbReference>
<accession>A0ABU0RH15</accession>
<evidence type="ECO:0000313" key="13">
    <source>
        <dbReference type="Proteomes" id="UP001223072"/>
    </source>
</evidence>
<evidence type="ECO:0000256" key="6">
    <source>
        <dbReference type="ARBA" id="ARBA00022643"/>
    </source>
</evidence>
<evidence type="ECO:0000256" key="11">
    <source>
        <dbReference type="SAM" id="MobiDB-lite"/>
    </source>
</evidence>
<evidence type="ECO:0000256" key="10">
    <source>
        <dbReference type="ARBA" id="ARBA00023239"/>
    </source>
</evidence>
<dbReference type="InterPro" id="IPR035904">
    <property type="entry name" value="Chorismate_synth_AroC_sf"/>
</dbReference>
<dbReference type="InterPro" id="IPR000453">
    <property type="entry name" value="Chorismate_synth"/>
</dbReference>
<dbReference type="Pfam" id="PF01264">
    <property type="entry name" value="Chorismate_synt"/>
    <property type="match status" value="1"/>
</dbReference>
<dbReference type="PANTHER" id="PTHR21085:SF0">
    <property type="entry name" value="CHORISMATE SYNTHASE"/>
    <property type="match status" value="1"/>
</dbReference>
<comment type="similarity">
    <text evidence="2">Belongs to the chorismate synthase family.</text>
</comment>
<proteinExistence type="inferred from homology"/>
<dbReference type="Proteomes" id="UP001223072">
    <property type="component" value="Unassembled WGS sequence"/>
</dbReference>
<dbReference type="EC" id="4.2.3.5" evidence="3"/>